<reference evidence="1" key="1">
    <citation type="journal article" date="2022" name="Int. J. Syst. Evol. Microbiol.">
        <title>Pseudomonas aegrilactucae sp. nov. and Pseudomonas morbosilactucae sp. nov., pathogens causing bacterial rot of lettuce in Japan.</title>
        <authorList>
            <person name="Sawada H."/>
            <person name="Fujikawa T."/>
            <person name="Satou M."/>
        </authorList>
    </citation>
    <scope>NUCLEOTIDE SEQUENCE</scope>
    <source>
        <strain evidence="1">MAFF 301350</strain>
    </source>
</reference>
<reference evidence="1" key="2">
    <citation type="journal article" date="2023" name="Plant Pathol.">
        <title>Dismantling and reorganizing Pseudomonas marginalis sensu#lato.</title>
        <authorList>
            <person name="Sawada H."/>
            <person name="Fujikawa T."/>
            <person name="Satou M."/>
        </authorList>
    </citation>
    <scope>NUCLEOTIDE SEQUENCE</scope>
    <source>
        <strain evidence="1">MAFF 301350</strain>
    </source>
</reference>
<comment type="caution">
    <text evidence="1">The sequence shown here is derived from an EMBL/GenBank/DDBJ whole genome shotgun (WGS) entry which is preliminary data.</text>
</comment>
<dbReference type="AlphaFoldDB" id="A0A9Q2XP51"/>
<name>A0A9Q2XP51_9PSED</name>
<evidence type="ECO:0000313" key="1">
    <source>
        <dbReference type="EMBL" id="MBV6289854.1"/>
    </source>
</evidence>
<evidence type="ECO:0000313" key="2">
    <source>
        <dbReference type="Proteomes" id="UP001106592"/>
    </source>
</evidence>
<dbReference type="EMBL" id="JAHTBI010000096">
    <property type="protein sequence ID" value="MBV6289854.1"/>
    <property type="molecule type" value="Genomic_DNA"/>
</dbReference>
<dbReference type="InterPro" id="IPR018697">
    <property type="entry name" value="DUF2199"/>
</dbReference>
<organism evidence="1 2">
    <name type="scientific">Pseudomonas aegrilactucae</name>
    <dbReference type="NCBI Taxonomy" id="2854028"/>
    <lineage>
        <taxon>Bacteria</taxon>
        <taxon>Pseudomonadati</taxon>
        <taxon>Pseudomonadota</taxon>
        <taxon>Gammaproteobacteria</taxon>
        <taxon>Pseudomonadales</taxon>
        <taxon>Pseudomonadaceae</taxon>
        <taxon>Pseudomonas</taxon>
    </lineage>
</organism>
<keyword evidence="2" id="KW-1185">Reference proteome</keyword>
<dbReference type="RefSeq" id="WP_217977874.1">
    <property type="nucleotide sequence ID" value="NZ_JAHTBI010000096.1"/>
</dbReference>
<accession>A0A9Q2XP51</accession>
<sequence>MLCSQCSVDHPLEALELAYRRPDAAAQLTPAEREHSVQGSNDWCVIDGQRFFLRGVLPLALLEANDEYCIGAWVEVDPEAFERVCELWDEDGRDQAPFAARLANRIHGQADTLGLEARLQLSAPGQRPRIYLPADSHPLAVEQRDGITLHRAHEYSAQISQPA</sequence>
<dbReference type="Proteomes" id="UP001106592">
    <property type="component" value="Unassembled WGS sequence"/>
</dbReference>
<protein>
    <submittedName>
        <fullName evidence="1">DUF2199 domain-containing protein</fullName>
    </submittedName>
</protein>
<gene>
    <name evidence="1" type="ORF">KUO17_22950</name>
</gene>
<proteinExistence type="predicted"/>
<dbReference type="Pfam" id="PF09965">
    <property type="entry name" value="DUF2199"/>
    <property type="match status" value="1"/>
</dbReference>